<organism evidence="1 2">
    <name type="scientific">Prauserella flavalba</name>
    <dbReference type="NCBI Taxonomy" id="1477506"/>
    <lineage>
        <taxon>Bacteria</taxon>
        <taxon>Bacillati</taxon>
        <taxon>Actinomycetota</taxon>
        <taxon>Actinomycetes</taxon>
        <taxon>Pseudonocardiales</taxon>
        <taxon>Pseudonocardiaceae</taxon>
        <taxon>Prauserella</taxon>
    </lineage>
</organism>
<dbReference type="Proteomes" id="UP000247892">
    <property type="component" value="Unassembled WGS sequence"/>
</dbReference>
<dbReference type="OrthoDB" id="9787070at2"/>
<dbReference type="Gene3D" id="3.90.1140.10">
    <property type="entry name" value="Cyclic phosphodiesterase"/>
    <property type="match status" value="1"/>
</dbReference>
<sequence length="168" mass="17943">MVRLAFAVRPPEAVRAVVAALPRPPLERTTWSRPEQWIVKLRPLGHVAPSLREPLLDAAGAALDGAPAPVARLGPATHRLAGQWLSVPVSGLDELAAEILVATEPLVPVTHPQPFRGELVLARGRPPRELSGTAVAASWRVTEVLLVADHSSPRGPRLEDVGRIPLGE</sequence>
<proteinExistence type="predicted"/>
<evidence type="ECO:0000313" key="2">
    <source>
        <dbReference type="Proteomes" id="UP000247892"/>
    </source>
</evidence>
<reference evidence="1 2" key="1">
    <citation type="submission" date="2016-07" db="EMBL/GenBank/DDBJ databases">
        <title>Draft genome sequence of Prauserella sp. YIM 121212, isolated from alkaline soil.</title>
        <authorList>
            <person name="Ruckert C."/>
            <person name="Albersmeier A."/>
            <person name="Jiang C.-L."/>
            <person name="Jiang Y."/>
            <person name="Kalinowski J."/>
            <person name="Schneider O."/>
            <person name="Winkler A."/>
            <person name="Zotchev S.B."/>
        </authorList>
    </citation>
    <scope>NUCLEOTIDE SEQUENCE [LARGE SCALE GENOMIC DNA]</scope>
    <source>
        <strain evidence="1 2">YIM 121212</strain>
    </source>
</reference>
<dbReference type="SUPFAM" id="SSF55144">
    <property type="entry name" value="LigT-like"/>
    <property type="match status" value="1"/>
</dbReference>
<dbReference type="EMBL" id="MASU01000005">
    <property type="protein sequence ID" value="PXY36847.1"/>
    <property type="molecule type" value="Genomic_DNA"/>
</dbReference>
<comment type="caution">
    <text evidence="1">The sequence shown here is derived from an EMBL/GenBank/DDBJ whole genome shotgun (WGS) entry which is preliminary data.</text>
</comment>
<dbReference type="AlphaFoldDB" id="A0A318LWJ4"/>
<evidence type="ECO:0008006" key="3">
    <source>
        <dbReference type="Google" id="ProtNLM"/>
    </source>
</evidence>
<name>A0A318LWJ4_9PSEU</name>
<dbReference type="InterPro" id="IPR009097">
    <property type="entry name" value="Cyclic_Pdiesterase"/>
</dbReference>
<protein>
    <recommendedName>
        <fullName evidence="3">2'-5' RNA ligase</fullName>
    </recommendedName>
</protein>
<gene>
    <name evidence="1" type="ORF">BA062_08435</name>
</gene>
<evidence type="ECO:0000313" key="1">
    <source>
        <dbReference type="EMBL" id="PXY36847.1"/>
    </source>
</evidence>
<accession>A0A318LWJ4</accession>
<keyword evidence="2" id="KW-1185">Reference proteome</keyword>
<dbReference type="RefSeq" id="WP_110337113.1">
    <property type="nucleotide sequence ID" value="NZ_JBHVKT010000028.1"/>
</dbReference>